<keyword evidence="8" id="KW-0998">Cell outer membrane</keyword>
<dbReference type="RefSeq" id="WP_386723300.1">
    <property type="nucleotide sequence ID" value="NZ_JBHRSZ010000009.1"/>
</dbReference>
<feature type="signal peptide" evidence="10">
    <location>
        <begin position="1"/>
        <end position="29"/>
    </location>
</feature>
<evidence type="ECO:0000256" key="8">
    <source>
        <dbReference type="ARBA" id="ARBA00023237"/>
    </source>
</evidence>
<keyword evidence="6" id="KW-0653">Protein transport</keyword>
<evidence type="ECO:0000313" key="13">
    <source>
        <dbReference type="Proteomes" id="UP001595476"/>
    </source>
</evidence>
<dbReference type="InterPro" id="IPR051544">
    <property type="entry name" value="TPS_OM_transporter"/>
</dbReference>
<evidence type="ECO:0000313" key="12">
    <source>
        <dbReference type="EMBL" id="MFC3153379.1"/>
    </source>
</evidence>
<protein>
    <submittedName>
        <fullName evidence="12">ShlB/FhaC/HecB family hemolysin secretion/activation protein</fullName>
    </submittedName>
</protein>
<feature type="chain" id="PRO_5047381083" evidence="10">
    <location>
        <begin position="30"/>
        <end position="554"/>
    </location>
</feature>
<keyword evidence="10" id="KW-0732">Signal</keyword>
<feature type="region of interest" description="Disordered" evidence="9">
    <location>
        <begin position="36"/>
        <end position="83"/>
    </location>
</feature>
<dbReference type="InterPro" id="IPR005565">
    <property type="entry name" value="Hemolysn_activator_HlyB_C"/>
</dbReference>
<accession>A0ABV7HHN1</accession>
<comment type="caution">
    <text evidence="12">The sequence shown here is derived from an EMBL/GenBank/DDBJ whole genome shotgun (WGS) entry which is preliminary data.</text>
</comment>
<evidence type="ECO:0000256" key="4">
    <source>
        <dbReference type="ARBA" id="ARBA00022452"/>
    </source>
</evidence>
<feature type="compositionally biased region" description="Basic and acidic residues" evidence="9">
    <location>
        <begin position="43"/>
        <end position="62"/>
    </location>
</feature>
<dbReference type="Pfam" id="PF03865">
    <property type="entry name" value="ShlB"/>
    <property type="match status" value="1"/>
</dbReference>
<dbReference type="PROSITE" id="PS51779">
    <property type="entry name" value="POTRA"/>
    <property type="match status" value="1"/>
</dbReference>
<keyword evidence="7" id="KW-0472">Membrane</keyword>
<dbReference type="PANTHER" id="PTHR34597">
    <property type="entry name" value="SLR1661 PROTEIN"/>
    <property type="match status" value="1"/>
</dbReference>
<keyword evidence="3" id="KW-0813">Transport</keyword>
<comment type="subcellular location">
    <subcellularLocation>
        <location evidence="1">Cell outer membrane</location>
    </subcellularLocation>
</comment>
<evidence type="ECO:0000259" key="11">
    <source>
        <dbReference type="PROSITE" id="PS51779"/>
    </source>
</evidence>
<reference evidence="13" key="1">
    <citation type="journal article" date="2019" name="Int. J. Syst. Evol. Microbiol.">
        <title>The Global Catalogue of Microorganisms (GCM) 10K type strain sequencing project: providing services to taxonomists for standard genome sequencing and annotation.</title>
        <authorList>
            <consortium name="The Broad Institute Genomics Platform"/>
            <consortium name="The Broad Institute Genome Sequencing Center for Infectious Disease"/>
            <person name="Wu L."/>
            <person name="Ma J."/>
        </authorList>
    </citation>
    <scope>NUCLEOTIDE SEQUENCE [LARGE SCALE GENOMIC DNA]</scope>
    <source>
        <strain evidence="13">KCTC 52438</strain>
    </source>
</reference>
<feature type="compositionally biased region" description="Acidic residues" evidence="9">
    <location>
        <begin position="70"/>
        <end position="79"/>
    </location>
</feature>
<evidence type="ECO:0000256" key="6">
    <source>
        <dbReference type="ARBA" id="ARBA00022927"/>
    </source>
</evidence>
<comment type="similarity">
    <text evidence="2">Belongs to the TPS (TC 1.B.20) family.</text>
</comment>
<sequence length="554" mass="61776">MQFVKSNLLPLAVGTFISAVSFIPVSSVAADLPNALPQSIDPGARDRELQRREERLEQKQRQDNSPVIDDGSESSEEASSDTAETTFKLNSIRFTKSELLTRDELTAIVKPWLGKDVSLSDLNKIVDQVNKLYRAKSIFTATALLPKQEIKDGVVIIRIVEGKLGKVGVEGNGYLSEDYVQSWLEDQKNNTNIDIKFLEKDIQRFNRVNDQRLVAELRAGETFGLTDIVVNVQEPERNTFQLFADNYGYESSGENEVGFYYQRQKLWLDGDRSLFYTTRTKGASSYSVSYNAPVKNTGLRLGMSGSYSDTEVVEGDFADVEVKGDSQALNFDASWLAFSSSNFWLNLVATAGHTWSETEVEEVDLSKYKLVQTQGGVQLTWFGPSWQVSARQTIGFSENQDQLLDKSRQFMLLKGNLTAISRPLPINVYGLFQSDWQFVDEEGLPGSVSYSLGGPASVRAYDPGFVSGDEGYYIESELHYDGFTLAQGTFDTYLFYDWGQVKSLNPTETLAALGAGVAWQSQGWAFDFTVARAMKEVVPGQDDWASFGRVSVSF</sequence>
<dbReference type="EMBL" id="JBHRSZ010000009">
    <property type="protein sequence ID" value="MFC3153379.1"/>
    <property type="molecule type" value="Genomic_DNA"/>
</dbReference>
<dbReference type="InterPro" id="IPR034746">
    <property type="entry name" value="POTRA"/>
</dbReference>
<evidence type="ECO:0000256" key="7">
    <source>
        <dbReference type="ARBA" id="ARBA00023136"/>
    </source>
</evidence>
<keyword evidence="13" id="KW-1185">Reference proteome</keyword>
<name>A0ABV7HHN1_9GAMM</name>
<dbReference type="Gene3D" id="2.40.160.50">
    <property type="entry name" value="membrane protein fhac: a member of the omp85/tpsb transporter family"/>
    <property type="match status" value="1"/>
</dbReference>
<evidence type="ECO:0000256" key="3">
    <source>
        <dbReference type="ARBA" id="ARBA00022448"/>
    </source>
</evidence>
<feature type="domain" description="POTRA" evidence="11">
    <location>
        <begin position="87"/>
        <end position="162"/>
    </location>
</feature>
<dbReference type="Gene3D" id="3.10.20.310">
    <property type="entry name" value="membrane protein fhac"/>
    <property type="match status" value="1"/>
</dbReference>
<evidence type="ECO:0000256" key="5">
    <source>
        <dbReference type="ARBA" id="ARBA00022692"/>
    </source>
</evidence>
<proteinExistence type="inferred from homology"/>
<evidence type="ECO:0000256" key="10">
    <source>
        <dbReference type="SAM" id="SignalP"/>
    </source>
</evidence>
<keyword evidence="4" id="KW-1134">Transmembrane beta strand</keyword>
<dbReference type="Proteomes" id="UP001595476">
    <property type="component" value="Unassembled WGS sequence"/>
</dbReference>
<dbReference type="Pfam" id="PF08479">
    <property type="entry name" value="POTRA_2"/>
    <property type="match status" value="1"/>
</dbReference>
<gene>
    <name evidence="12" type="ORF">ACFOEK_20230</name>
</gene>
<dbReference type="InterPro" id="IPR013686">
    <property type="entry name" value="Polypept-transport_assoc_ShlB"/>
</dbReference>
<evidence type="ECO:0000256" key="9">
    <source>
        <dbReference type="SAM" id="MobiDB-lite"/>
    </source>
</evidence>
<evidence type="ECO:0000256" key="2">
    <source>
        <dbReference type="ARBA" id="ARBA00009055"/>
    </source>
</evidence>
<organism evidence="12 13">
    <name type="scientific">Litoribrevibacter euphylliae</name>
    <dbReference type="NCBI Taxonomy" id="1834034"/>
    <lineage>
        <taxon>Bacteria</taxon>
        <taxon>Pseudomonadati</taxon>
        <taxon>Pseudomonadota</taxon>
        <taxon>Gammaproteobacteria</taxon>
        <taxon>Oceanospirillales</taxon>
        <taxon>Oceanospirillaceae</taxon>
        <taxon>Litoribrevibacter</taxon>
    </lineage>
</organism>
<evidence type="ECO:0000256" key="1">
    <source>
        <dbReference type="ARBA" id="ARBA00004442"/>
    </source>
</evidence>
<dbReference type="PANTHER" id="PTHR34597:SF1">
    <property type="entry name" value="HEME_HEMOPEXIN TRANSPORTER PROTEIN HUXB"/>
    <property type="match status" value="1"/>
</dbReference>
<keyword evidence="5" id="KW-0812">Transmembrane</keyword>